<proteinExistence type="inferred from homology"/>
<evidence type="ECO:0000256" key="1">
    <source>
        <dbReference type="ARBA" id="ARBA00004123"/>
    </source>
</evidence>
<evidence type="ECO:0000256" key="5">
    <source>
        <dbReference type="ARBA" id="ARBA00023125"/>
    </source>
</evidence>
<keyword evidence="8" id="KW-0472">Membrane</keyword>
<keyword evidence="11" id="KW-1185">Reference proteome</keyword>
<dbReference type="PANTHER" id="PTHR47416:SF3">
    <property type="entry name" value="BZIP TRANSCRIPTION FACTOR 17-RELATED"/>
    <property type="match status" value="1"/>
</dbReference>
<dbReference type="Proteomes" id="UP000245207">
    <property type="component" value="Unassembled WGS sequence"/>
</dbReference>
<keyword evidence="8" id="KW-1133">Transmembrane helix</keyword>
<name>A0A2U1LHK5_ARTAN</name>
<dbReference type="EMBL" id="PKPP01009344">
    <property type="protein sequence ID" value="PWA48481.1"/>
    <property type="molecule type" value="Genomic_DNA"/>
</dbReference>
<keyword evidence="4" id="KW-0805">Transcription regulation</keyword>
<comment type="subcellular location">
    <subcellularLocation>
        <location evidence="2">Endoplasmic reticulum membrane</location>
        <topology evidence="2">Single-pass membrane protein</topology>
    </subcellularLocation>
    <subcellularLocation>
        <location evidence="1">Nucleus</location>
    </subcellularLocation>
</comment>
<evidence type="ECO:0000256" key="8">
    <source>
        <dbReference type="SAM" id="Phobius"/>
    </source>
</evidence>
<protein>
    <submittedName>
        <fullName evidence="10">Basic-leucine zipper domain-containing protein</fullName>
    </submittedName>
</protein>
<evidence type="ECO:0000313" key="11">
    <source>
        <dbReference type="Proteomes" id="UP000245207"/>
    </source>
</evidence>
<evidence type="ECO:0000256" key="6">
    <source>
        <dbReference type="ARBA" id="ARBA00023163"/>
    </source>
</evidence>
<dbReference type="STRING" id="35608.A0A2U1LHK5"/>
<reference evidence="10 11" key="1">
    <citation type="journal article" date="2018" name="Mol. Plant">
        <title>The genome of Artemisia annua provides insight into the evolution of Asteraceae family and artemisinin biosynthesis.</title>
        <authorList>
            <person name="Shen Q."/>
            <person name="Zhang L."/>
            <person name="Liao Z."/>
            <person name="Wang S."/>
            <person name="Yan T."/>
            <person name="Shi P."/>
            <person name="Liu M."/>
            <person name="Fu X."/>
            <person name="Pan Q."/>
            <person name="Wang Y."/>
            <person name="Lv Z."/>
            <person name="Lu X."/>
            <person name="Zhang F."/>
            <person name="Jiang W."/>
            <person name="Ma Y."/>
            <person name="Chen M."/>
            <person name="Hao X."/>
            <person name="Li L."/>
            <person name="Tang Y."/>
            <person name="Lv G."/>
            <person name="Zhou Y."/>
            <person name="Sun X."/>
            <person name="Brodelius P.E."/>
            <person name="Rose J.K.C."/>
            <person name="Tang K."/>
        </authorList>
    </citation>
    <scope>NUCLEOTIDE SEQUENCE [LARGE SCALE GENOMIC DNA]</scope>
    <source>
        <strain evidence="11">cv. Huhao1</strain>
        <tissue evidence="10">Leaf</tissue>
    </source>
</reference>
<sequence>MKNGIRAIITAFLAVFQAPMLASGMCTDVFQFDVSAAAASGAIVPATSVGNITAGNGHNSSYITTVKNRRVLYGLPTPLSGSNTNITKEQAGDTAGVEGMMGGKSFSRIFVVVLLDSVNLFIFLVLPVYFVQRSYVAFCCKLTFHIGLARDPNGLDLNLLGVLSRFINLFHCPISPQQSVFLSKSNTEIFLPHSNLFFLTISVLKSSVLEKPFNGLSKSTTKVSCFELLAFSHEKANTCYLPTMSLYRTFNCSKDEVNDGCFIKQSYKFIHMKQHL</sequence>
<feature type="chain" id="PRO_5015569207" evidence="9">
    <location>
        <begin position="25"/>
        <end position="276"/>
    </location>
</feature>
<dbReference type="GO" id="GO:0003677">
    <property type="term" value="F:DNA binding"/>
    <property type="evidence" value="ECO:0007669"/>
    <property type="project" value="UniProtKB-KW"/>
</dbReference>
<accession>A0A2U1LHK5</accession>
<dbReference type="GO" id="GO:0005789">
    <property type="term" value="C:endoplasmic reticulum membrane"/>
    <property type="evidence" value="ECO:0007669"/>
    <property type="project" value="UniProtKB-SubCell"/>
</dbReference>
<feature type="transmembrane region" description="Helical" evidence="8">
    <location>
        <begin position="109"/>
        <end position="130"/>
    </location>
</feature>
<keyword evidence="7" id="KW-0539">Nucleus</keyword>
<evidence type="ECO:0000256" key="9">
    <source>
        <dbReference type="SAM" id="SignalP"/>
    </source>
</evidence>
<dbReference type="AlphaFoldDB" id="A0A2U1LHK5"/>
<dbReference type="GO" id="GO:0005634">
    <property type="term" value="C:nucleus"/>
    <property type="evidence" value="ECO:0007669"/>
    <property type="project" value="UniProtKB-SubCell"/>
</dbReference>
<dbReference type="PANTHER" id="PTHR47416">
    <property type="entry name" value="BASIC-LEUCINE ZIPPER TRANSCRIPTION FACTOR F-RELATED"/>
    <property type="match status" value="1"/>
</dbReference>
<keyword evidence="8" id="KW-0812">Transmembrane</keyword>
<comment type="similarity">
    <text evidence="3">Belongs to the bZIP family.</text>
</comment>
<evidence type="ECO:0000256" key="3">
    <source>
        <dbReference type="ARBA" id="ARBA00007163"/>
    </source>
</evidence>
<evidence type="ECO:0000256" key="2">
    <source>
        <dbReference type="ARBA" id="ARBA00004389"/>
    </source>
</evidence>
<keyword evidence="6" id="KW-0804">Transcription</keyword>
<evidence type="ECO:0000313" key="10">
    <source>
        <dbReference type="EMBL" id="PWA48481.1"/>
    </source>
</evidence>
<feature type="signal peptide" evidence="9">
    <location>
        <begin position="1"/>
        <end position="24"/>
    </location>
</feature>
<comment type="caution">
    <text evidence="10">The sequence shown here is derived from an EMBL/GenBank/DDBJ whole genome shotgun (WGS) entry which is preliminary data.</text>
</comment>
<evidence type="ECO:0000256" key="7">
    <source>
        <dbReference type="ARBA" id="ARBA00023242"/>
    </source>
</evidence>
<dbReference type="OrthoDB" id="295274at2759"/>
<gene>
    <name evidence="10" type="ORF">CTI12_AA490890</name>
</gene>
<keyword evidence="5" id="KW-0238">DNA-binding</keyword>
<keyword evidence="9" id="KW-0732">Signal</keyword>
<organism evidence="10 11">
    <name type="scientific">Artemisia annua</name>
    <name type="common">Sweet wormwood</name>
    <dbReference type="NCBI Taxonomy" id="35608"/>
    <lineage>
        <taxon>Eukaryota</taxon>
        <taxon>Viridiplantae</taxon>
        <taxon>Streptophyta</taxon>
        <taxon>Embryophyta</taxon>
        <taxon>Tracheophyta</taxon>
        <taxon>Spermatophyta</taxon>
        <taxon>Magnoliopsida</taxon>
        <taxon>eudicotyledons</taxon>
        <taxon>Gunneridae</taxon>
        <taxon>Pentapetalae</taxon>
        <taxon>asterids</taxon>
        <taxon>campanulids</taxon>
        <taxon>Asterales</taxon>
        <taxon>Asteraceae</taxon>
        <taxon>Asteroideae</taxon>
        <taxon>Anthemideae</taxon>
        <taxon>Artemisiinae</taxon>
        <taxon>Artemisia</taxon>
    </lineage>
</organism>
<evidence type="ECO:0000256" key="4">
    <source>
        <dbReference type="ARBA" id="ARBA00023015"/>
    </source>
</evidence>